<evidence type="ECO:0000256" key="5">
    <source>
        <dbReference type="ARBA" id="ARBA00022840"/>
    </source>
</evidence>
<dbReference type="GO" id="GO:0006429">
    <property type="term" value="P:leucyl-tRNA aminoacylation"/>
    <property type="evidence" value="ECO:0000318"/>
    <property type="project" value="GO_Central"/>
</dbReference>
<evidence type="ECO:0000313" key="15">
    <source>
        <dbReference type="EMBL" id="KMZ68922.1"/>
    </source>
</evidence>
<name>A0A0K9PKY9_ZOSMR</name>
<dbReference type="FunFam" id="3.40.50.620:FF:000056">
    <property type="entry name" value="Leucine--tRNA ligase"/>
    <property type="match status" value="1"/>
</dbReference>
<dbReference type="InterPro" id="IPR002300">
    <property type="entry name" value="aa-tRNA-synth_Ia"/>
</dbReference>
<feature type="domain" description="Methionyl/Valyl/Leucyl/Isoleucyl-tRNA synthetase anticodon-binding" evidence="12">
    <location>
        <begin position="803"/>
        <end position="912"/>
    </location>
</feature>
<dbReference type="InterPro" id="IPR015413">
    <property type="entry name" value="Methionyl/Leucyl_tRNA_Synth"/>
</dbReference>
<dbReference type="SUPFAM" id="SSF50677">
    <property type="entry name" value="ValRS/IleRS/LeuRS editing domain"/>
    <property type="match status" value="1"/>
</dbReference>
<dbReference type="Gene3D" id="3.40.50.620">
    <property type="entry name" value="HUPs"/>
    <property type="match status" value="2"/>
</dbReference>
<dbReference type="PROSITE" id="PS00178">
    <property type="entry name" value="AA_TRNA_LIGASE_I"/>
    <property type="match status" value="1"/>
</dbReference>
<comment type="caution">
    <text evidence="15">The sequence shown here is derived from an EMBL/GenBank/DDBJ whole genome shotgun (WGS) entry which is preliminary data.</text>
</comment>
<dbReference type="Pfam" id="PF08264">
    <property type="entry name" value="Anticodon_1"/>
    <property type="match status" value="1"/>
</dbReference>
<dbReference type="Pfam" id="PF00133">
    <property type="entry name" value="tRNA-synt_1"/>
    <property type="match status" value="1"/>
</dbReference>
<feature type="domain" description="Methionyl/Leucyl tRNA synthetase" evidence="13">
    <location>
        <begin position="112"/>
        <end position="244"/>
    </location>
</feature>
<evidence type="ECO:0000256" key="10">
    <source>
        <dbReference type="RuleBase" id="RU363035"/>
    </source>
</evidence>
<dbReference type="NCBIfam" id="TIGR00396">
    <property type="entry name" value="leuS_bact"/>
    <property type="match status" value="1"/>
</dbReference>
<evidence type="ECO:0000256" key="6">
    <source>
        <dbReference type="ARBA" id="ARBA00022917"/>
    </source>
</evidence>
<dbReference type="InterPro" id="IPR002302">
    <property type="entry name" value="Leu-tRNA-ligase"/>
</dbReference>
<dbReference type="Pfam" id="PF09334">
    <property type="entry name" value="tRNA-synt_1g"/>
    <property type="match status" value="1"/>
</dbReference>
<evidence type="ECO:0000259" key="11">
    <source>
        <dbReference type="Pfam" id="PF00133"/>
    </source>
</evidence>
<dbReference type="PANTHER" id="PTHR43740">
    <property type="entry name" value="LEUCYL-TRNA SYNTHETASE"/>
    <property type="match status" value="1"/>
</dbReference>
<dbReference type="PANTHER" id="PTHR43740:SF2">
    <property type="entry name" value="LEUCINE--TRNA LIGASE, MITOCHONDRIAL"/>
    <property type="match status" value="1"/>
</dbReference>
<dbReference type="GO" id="GO:0009791">
    <property type="term" value="P:post-embryonic development"/>
    <property type="evidence" value="ECO:0007669"/>
    <property type="project" value="UniProtKB-ARBA"/>
</dbReference>
<keyword evidence="16" id="KW-1185">Reference proteome</keyword>
<dbReference type="Pfam" id="PF13603">
    <property type="entry name" value="tRNA-synt_1_2"/>
    <property type="match status" value="1"/>
</dbReference>
<keyword evidence="4 10" id="KW-0547">Nucleotide-binding</keyword>
<dbReference type="FunFam" id="1.10.730.10:FF:000012">
    <property type="entry name" value="Leucine--tRNA ligase"/>
    <property type="match status" value="1"/>
</dbReference>
<dbReference type="PRINTS" id="PR00985">
    <property type="entry name" value="TRNASYNTHLEU"/>
</dbReference>
<evidence type="ECO:0000259" key="14">
    <source>
        <dbReference type="Pfam" id="PF13603"/>
    </source>
</evidence>
<dbReference type="OrthoDB" id="15954at2759"/>
<evidence type="ECO:0000313" key="16">
    <source>
        <dbReference type="Proteomes" id="UP000036987"/>
    </source>
</evidence>
<reference evidence="16" key="1">
    <citation type="journal article" date="2016" name="Nature">
        <title>The genome of the seagrass Zostera marina reveals angiosperm adaptation to the sea.</title>
        <authorList>
            <person name="Olsen J.L."/>
            <person name="Rouze P."/>
            <person name="Verhelst B."/>
            <person name="Lin Y.-C."/>
            <person name="Bayer T."/>
            <person name="Collen J."/>
            <person name="Dattolo E."/>
            <person name="De Paoli E."/>
            <person name="Dittami S."/>
            <person name="Maumus F."/>
            <person name="Michel G."/>
            <person name="Kersting A."/>
            <person name="Lauritano C."/>
            <person name="Lohaus R."/>
            <person name="Toepel M."/>
            <person name="Tonon T."/>
            <person name="Vanneste K."/>
            <person name="Amirebrahimi M."/>
            <person name="Brakel J."/>
            <person name="Bostroem C."/>
            <person name="Chovatia M."/>
            <person name="Grimwood J."/>
            <person name="Jenkins J.W."/>
            <person name="Jueterbock A."/>
            <person name="Mraz A."/>
            <person name="Stam W.T."/>
            <person name="Tice H."/>
            <person name="Bornberg-Bauer E."/>
            <person name="Green P.J."/>
            <person name="Pearson G.A."/>
            <person name="Procaccini G."/>
            <person name="Duarte C.M."/>
            <person name="Schmutz J."/>
            <person name="Reusch T.B.H."/>
            <person name="Van de Peer Y."/>
        </authorList>
    </citation>
    <scope>NUCLEOTIDE SEQUENCE [LARGE SCALE GENOMIC DNA]</scope>
    <source>
        <strain evidence="16">cv. Finnish</strain>
    </source>
</reference>
<dbReference type="GO" id="GO:0005829">
    <property type="term" value="C:cytosol"/>
    <property type="evidence" value="ECO:0000318"/>
    <property type="project" value="GO_Central"/>
</dbReference>
<keyword evidence="7 10" id="KW-0030">Aminoacyl-tRNA synthetase</keyword>
<dbReference type="GO" id="GO:0005739">
    <property type="term" value="C:mitochondrion"/>
    <property type="evidence" value="ECO:0007669"/>
    <property type="project" value="UniProtKB-ARBA"/>
</dbReference>
<dbReference type="AlphaFoldDB" id="A0A0K9PKY9"/>
<dbReference type="GO" id="GO:0005524">
    <property type="term" value="F:ATP binding"/>
    <property type="evidence" value="ECO:0007669"/>
    <property type="project" value="UniProtKB-KW"/>
</dbReference>
<dbReference type="GO" id="GO:0004823">
    <property type="term" value="F:leucine-tRNA ligase activity"/>
    <property type="evidence" value="ECO:0000318"/>
    <property type="project" value="GO_Central"/>
</dbReference>
<dbReference type="FunFam" id="3.40.50.620:FF:000077">
    <property type="entry name" value="Leucine--tRNA ligase"/>
    <property type="match status" value="1"/>
</dbReference>
<evidence type="ECO:0000256" key="9">
    <source>
        <dbReference type="ARBA" id="ARBA00047469"/>
    </source>
</evidence>
<protein>
    <recommendedName>
        <fullName evidence="2">leucine--tRNA ligase</fullName>
        <ecNumber evidence="2">6.1.1.4</ecNumber>
    </recommendedName>
    <alternativeName>
        <fullName evidence="8">Leucyl-tRNA synthetase</fullName>
    </alternativeName>
</protein>
<comment type="catalytic activity">
    <reaction evidence="9">
        <text>tRNA(Leu) + L-leucine + ATP = L-leucyl-tRNA(Leu) + AMP + diphosphate</text>
        <dbReference type="Rhea" id="RHEA:11688"/>
        <dbReference type="Rhea" id="RHEA-COMP:9613"/>
        <dbReference type="Rhea" id="RHEA-COMP:9622"/>
        <dbReference type="ChEBI" id="CHEBI:30616"/>
        <dbReference type="ChEBI" id="CHEBI:33019"/>
        <dbReference type="ChEBI" id="CHEBI:57427"/>
        <dbReference type="ChEBI" id="CHEBI:78442"/>
        <dbReference type="ChEBI" id="CHEBI:78494"/>
        <dbReference type="ChEBI" id="CHEBI:456215"/>
        <dbReference type="EC" id="6.1.1.4"/>
    </reaction>
</comment>
<dbReference type="InterPro" id="IPR009008">
    <property type="entry name" value="Val/Leu/Ile-tRNA-synth_edit"/>
</dbReference>
<dbReference type="Proteomes" id="UP000036987">
    <property type="component" value="Unassembled WGS sequence"/>
</dbReference>
<dbReference type="SUPFAM" id="SSF47323">
    <property type="entry name" value="Anticodon-binding domain of a subclass of class I aminoacyl-tRNA synthetases"/>
    <property type="match status" value="1"/>
</dbReference>
<dbReference type="GO" id="GO:0048608">
    <property type="term" value="P:reproductive structure development"/>
    <property type="evidence" value="ECO:0007669"/>
    <property type="project" value="UniProtKB-ARBA"/>
</dbReference>
<accession>A0A0K9PKY9</accession>
<evidence type="ECO:0000256" key="3">
    <source>
        <dbReference type="ARBA" id="ARBA00022598"/>
    </source>
</evidence>
<evidence type="ECO:0000256" key="2">
    <source>
        <dbReference type="ARBA" id="ARBA00013164"/>
    </source>
</evidence>
<dbReference type="FunFam" id="1.10.730.10:FF:000011">
    <property type="entry name" value="Leucine--tRNA ligase chloroplastic/mitochondrial"/>
    <property type="match status" value="1"/>
</dbReference>
<dbReference type="InterPro" id="IPR014729">
    <property type="entry name" value="Rossmann-like_a/b/a_fold"/>
</dbReference>
<dbReference type="EC" id="6.1.1.4" evidence="2"/>
<dbReference type="STRING" id="29655.A0A0K9PKY9"/>
<dbReference type="FunFam" id="3.90.740.10:FF:000049">
    <property type="entry name" value="Os01g0120300 protein"/>
    <property type="match status" value="1"/>
</dbReference>
<keyword evidence="5 10" id="KW-0067">ATP-binding</keyword>
<comment type="similarity">
    <text evidence="1 10">Belongs to the class-I aminoacyl-tRNA synthetase family.</text>
</comment>
<gene>
    <name evidence="15" type="ORF">ZOSMA_226G00240</name>
</gene>
<dbReference type="EMBL" id="LFYR01000804">
    <property type="protein sequence ID" value="KMZ68922.1"/>
    <property type="molecule type" value="Genomic_DNA"/>
</dbReference>
<dbReference type="OMA" id="GIEHACM"/>
<dbReference type="InterPro" id="IPR025709">
    <property type="entry name" value="Leu_tRNA-synth_edit"/>
</dbReference>
<feature type="domain" description="Leucyl-tRNA synthetase editing" evidence="14">
    <location>
        <begin position="293"/>
        <end position="486"/>
    </location>
</feature>
<evidence type="ECO:0000259" key="12">
    <source>
        <dbReference type="Pfam" id="PF08264"/>
    </source>
</evidence>
<keyword evidence="3 10" id="KW-0436">Ligase</keyword>
<dbReference type="SUPFAM" id="SSF52374">
    <property type="entry name" value="Nucleotidylyl transferase"/>
    <property type="match status" value="1"/>
</dbReference>
<dbReference type="HAMAP" id="MF_00049_B">
    <property type="entry name" value="Leu_tRNA_synth_B"/>
    <property type="match status" value="1"/>
</dbReference>
<evidence type="ECO:0000256" key="8">
    <source>
        <dbReference type="ARBA" id="ARBA00030520"/>
    </source>
</evidence>
<dbReference type="Gene3D" id="1.10.730.10">
    <property type="entry name" value="Isoleucyl-tRNA Synthetase, Domain 1"/>
    <property type="match status" value="1"/>
</dbReference>
<keyword evidence="6 10" id="KW-0648">Protein biosynthesis</keyword>
<dbReference type="InterPro" id="IPR001412">
    <property type="entry name" value="aa-tRNA-synth_I_CS"/>
</dbReference>
<dbReference type="InterPro" id="IPR009080">
    <property type="entry name" value="tRNAsynth_Ia_anticodon-bd"/>
</dbReference>
<organism evidence="15 16">
    <name type="scientific">Zostera marina</name>
    <name type="common">Eelgrass</name>
    <dbReference type="NCBI Taxonomy" id="29655"/>
    <lineage>
        <taxon>Eukaryota</taxon>
        <taxon>Viridiplantae</taxon>
        <taxon>Streptophyta</taxon>
        <taxon>Embryophyta</taxon>
        <taxon>Tracheophyta</taxon>
        <taxon>Spermatophyta</taxon>
        <taxon>Magnoliopsida</taxon>
        <taxon>Liliopsida</taxon>
        <taxon>Zosteraceae</taxon>
        <taxon>Zostera</taxon>
    </lineage>
</organism>
<feature type="domain" description="Aminoacyl-tRNA synthetase class Ia" evidence="11">
    <location>
        <begin position="718"/>
        <end position="747"/>
    </location>
</feature>
<dbReference type="CDD" id="cd00812">
    <property type="entry name" value="LeuRS_core"/>
    <property type="match status" value="1"/>
</dbReference>
<dbReference type="InterPro" id="IPR013155">
    <property type="entry name" value="M/V/L/I-tRNA-synth_anticd-bd"/>
</dbReference>
<proteinExistence type="inferred from homology"/>
<dbReference type="CDD" id="cd07958">
    <property type="entry name" value="Anticodon_Ia_Leu_BEm"/>
    <property type="match status" value="1"/>
</dbReference>
<dbReference type="Gene3D" id="3.90.740.10">
    <property type="entry name" value="Valyl/Leucyl/Isoleucyl-tRNA synthetase, editing domain"/>
    <property type="match status" value="1"/>
</dbReference>
<evidence type="ECO:0000256" key="1">
    <source>
        <dbReference type="ARBA" id="ARBA00005594"/>
    </source>
</evidence>
<evidence type="ECO:0000259" key="13">
    <source>
        <dbReference type="Pfam" id="PF09334"/>
    </source>
</evidence>
<dbReference type="GO" id="GO:0002161">
    <property type="term" value="F:aminoacyl-tRNA deacylase activity"/>
    <property type="evidence" value="ECO:0007669"/>
    <property type="project" value="InterPro"/>
</dbReference>
<evidence type="ECO:0000256" key="7">
    <source>
        <dbReference type="ARBA" id="ARBA00023146"/>
    </source>
</evidence>
<sequence length="959" mass="109252">MQIRIPAPPKTLTPAITLTHSYPSPICYFTTIVHRRRRLPFPLLRSAHHRLTGVRCCSGNGINEFEARKSQIKAYPFRDIELRWQRYWEENKTFRTPDEIDRSKPKFYILDMFPYPSGAGLHVGHPLGYTATDILSRYKRMKGFNVLHPMGWDAFGLPAEQYAIETGTHPKDTTIQNIGRFRSQLKSLGFSYDWDREISTTEPEYYKWTQWIFLQLLKKGLAYQAEVPVNWCPALGTVLANEEVVNGVSERGGYPVIRKPMRQWMLRITAYADRLLEDLNDLDWTESIKEMQRNWIGRSEGAELEFSTVDKFGHEDRKLMVYTTRPDTIFGATYLVLAPEHHLLASLVSEPQRKIVQEYCDTASRKSELERTELQKQKTGVFSGSYARNQATGEDIPIWVADYVLGSYGTGAIMAVPAHDSRDHEFALKYDLPIHTVVIPSEKNCTESGNPYDGDGVLVNSANPTSGLDINGLSCKEASLKVINWLEKTGHGKKKVNYKLRDWLFARQRYWGEPFPVIFIDDTGEMVSLPESDLPVKLPELDDFTPTGTGEPPLAKSKTWVKTVDPISGHPASRETSTMPQWAGSCWYYLRFMDPKNTNTLVDKDKEKYWGPVDIYVGGAEHSVLHLLYARFWHKVLFDIGVVSTKEPFQCLINQGLILGEVEYVAYKNEDGSLISADSANIVGEHFQESIPVEKVKKSGDFFVLKDDSSIRLISRSYKMSKSRGNVVNPDDVVIEYGADSLRLYEMFMGPLRDSKTWTTGGIEGVHRFLARTWRLIVGSPLPDGSYKDGTITTDVEPTSEQLRTLHKCIEKVSEEIHETRFNTGISAMMEFMNSAYKWDTKPKSIIEPFVLLISPYAPHIAEELWLRLGHSTSLAYESFPQAKTEYLKDISVVLPVQINGKTRGTISVNESFSKDDAFRMAVSDKKLSKYLVDKSVKKLIYVPRRILNVILEQEKVAK</sequence>
<evidence type="ECO:0000256" key="4">
    <source>
        <dbReference type="ARBA" id="ARBA00022741"/>
    </source>
</evidence>